<proteinExistence type="predicted"/>
<accession>A0A3M2I637</accession>
<comment type="caution">
    <text evidence="2">The sequence shown here is derived from an EMBL/GenBank/DDBJ whole genome shotgun (WGS) entry which is preliminary data.</text>
</comment>
<dbReference type="GO" id="GO:0016787">
    <property type="term" value="F:hydrolase activity"/>
    <property type="evidence" value="ECO:0007669"/>
    <property type="project" value="UniProtKB-KW"/>
</dbReference>
<evidence type="ECO:0000313" key="2">
    <source>
        <dbReference type="EMBL" id="RMH94989.1"/>
    </source>
</evidence>
<dbReference type="InterPro" id="IPR029058">
    <property type="entry name" value="AB_hydrolase_fold"/>
</dbReference>
<dbReference type="SUPFAM" id="SSF53474">
    <property type="entry name" value="alpha/beta-Hydrolases"/>
    <property type="match status" value="1"/>
</dbReference>
<dbReference type="PANTHER" id="PTHR12277">
    <property type="entry name" value="ALPHA/BETA HYDROLASE DOMAIN-CONTAINING PROTEIN"/>
    <property type="match status" value="1"/>
</dbReference>
<dbReference type="Pfam" id="PF12146">
    <property type="entry name" value="Hydrolase_4"/>
    <property type="match status" value="1"/>
</dbReference>
<evidence type="ECO:0000313" key="3">
    <source>
        <dbReference type="Proteomes" id="UP000275012"/>
    </source>
</evidence>
<dbReference type="EMBL" id="RFLY01000001">
    <property type="protein sequence ID" value="RMH94989.1"/>
    <property type="molecule type" value="Genomic_DNA"/>
</dbReference>
<dbReference type="Gene3D" id="3.40.50.1820">
    <property type="entry name" value="alpha/beta hydrolase"/>
    <property type="match status" value="1"/>
</dbReference>
<organism evidence="2 3">
    <name type="scientific">Solilutibacter pythonis</name>
    <dbReference type="NCBI Taxonomy" id="2483112"/>
    <lineage>
        <taxon>Bacteria</taxon>
        <taxon>Pseudomonadati</taxon>
        <taxon>Pseudomonadota</taxon>
        <taxon>Gammaproteobacteria</taxon>
        <taxon>Lysobacterales</taxon>
        <taxon>Lysobacteraceae</taxon>
        <taxon>Solilutibacter</taxon>
    </lineage>
</organism>
<dbReference type="InterPro" id="IPR022742">
    <property type="entry name" value="Hydrolase_4"/>
</dbReference>
<sequence>MKPVIVIATLIFALVSGVIALFFLNQRRLVYFPDASNGDAIPPSFTLKRPDGVTLRGWVDDPGQPRALLYFGGNAETLQAARAELRECCPGWSRYFLPYRGYGGSEGAPASPAIHADALAFYDTVAKRHPGQPVALIGRSLGSGVAAHVAANRPVSKLVLVTPFDSLKNVAKAHYPWLPVGLLLRERYDSADWLRGKPLAAMVIRARHDQVIPAANTDALLRALPDDTWVVELEGDHNTFAEAEGFRQALADFLR</sequence>
<dbReference type="Proteomes" id="UP000275012">
    <property type="component" value="Unassembled WGS sequence"/>
</dbReference>
<gene>
    <name evidence="2" type="ORF">EBB59_00725</name>
</gene>
<dbReference type="AlphaFoldDB" id="A0A3M2I637"/>
<feature type="domain" description="Serine aminopeptidase S33" evidence="1">
    <location>
        <begin position="91"/>
        <end position="168"/>
    </location>
</feature>
<keyword evidence="3" id="KW-1185">Reference proteome</keyword>
<keyword evidence="2" id="KW-0378">Hydrolase</keyword>
<name>A0A3M2I637_9GAMM</name>
<dbReference type="OrthoDB" id="9798884at2"/>
<protein>
    <submittedName>
        <fullName evidence="2">Alpha/beta hydrolase</fullName>
    </submittedName>
</protein>
<evidence type="ECO:0000259" key="1">
    <source>
        <dbReference type="Pfam" id="PF12146"/>
    </source>
</evidence>
<dbReference type="RefSeq" id="WP_122100375.1">
    <property type="nucleotide sequence ID" value="NZ_RFLY01000001.1"/>
</dbReference>
<reference evidence="2 3" key="1">
    <citation type="submission" date="2018-10" db="EMBL/GenBank/DDBJ databases">
        <title>Proposal of Lysobacter pythonis sp. nov. isolated from royal pythons (Python regius).</title>
        <authorList>
            <person name="Hans-Juergen B."/>
            <person name="Huptas C."/>
            <person name="Sandra B."/>
            <person name="Igor L."/>
            <person name="Joachim S."/>
            <person name="Siegfried S."/>
            <person name="Mareike W."/>
            <person name="Peter K."/>
        </authorList>
    </citation>
    <scope>NUCLEOTIDE SEQUENCE [LARGE SCALE GENOMIC DNA]</scope>
    <source>
        <strain evidence="2 3">4284/11</strain>
    </source>
</reference>